<reference evidence="1" key="1">
    <citation type="journal article" date="2021" name="IMA Fungus">
        <title>Genomic characterization of three marine fungi, including Emericellopsis atlantica sp. nov. with signatures of a generalist lifestyle and marine biomass degradation.</title>
        <authorList>
            <person name="Hagestad O.C."/>
            <person name="Hou L."/>
            <person name="Andersen J.H."/>
            <person name="Hansen E.H."/>
            <person name="Altermark B."/>
            <person name="Li C."/>
            <person name="Kuhnert E."/>
            <person name="Cox R.J."/>
            <person name="Crous P.W."/>
            <person name="Spatafora J.W."/>
            <person name="Lail K."/>
            <person name="Amirebrahimi M."/>
            <person name="Lipzen A."/>
            <person name="Pangilinan J."/>
            <person name="Andreopoulos W."/>
            <person name="Hayes R.D."/>
            <person name="Ng V."/>
            <person name="Grigoriev I.V."/>
            <person name="Jackson S.A."/>
            <person name="Sutton T.D.S."/>
            <person name="Dobson A.D.W."/>
            <person name="Rama T."/>
        </authorList>
    </citation>
    <scope>NUCLEOTIDE SEQUENCE</scope>
    <source>
        <strain evidence="1">TRa3180A</strain>
    </source>
</reference>
<gene>
    <name evidence="1" type="ORF">BJ878DRAFT_144247</name>
</gene>
<keyword evidence="2" id="KW-1185">Reference proteome</keyword>
<dbReference type="EMBL" id="MU254021">
    <property type="protein sequence ID" value="KAG9242928.1"/>
    <property type="molecule type" value="Genomic_DNA"/>
</dbReference>
<dbReference type="AlphaFoldDB" id="A0A9P7Z0Z9"/>
<comment type="caution">
    <text evidence="1">The sequence shown here is derived from an EMBL/GenBank/DDBJ whole genome shotgun (WGS) entry which is preliminary data.</text>
</comment>
<evidence type="ECO:0000313" key="1">
    <source>
        <dbReference type="EMBL" id="KAG9242928.1"/>
    </source>
</evidence>
<organism evidence="1 2">
    <name type="scientific">Calycina marina</name>
    <dbReference type="NCBI Taxonomy" id="1763456"/>
    <lineage>
        <taxon>Eukaryota</taxon>
        <taxon>Fungi</taxon>
        <taxon>Dikarya</taxon>
        <taxon>Ascomycota</taxon>
        <taxon>Pezizomycotina</taxon>
        <taxon>Leotiomycetes</taxon>
        <taxon>Helotiales</taxon>
        <taxon>Pezizellaceae</taxon>
        <taxon>Calycina</taxon>
    </lineage>
</organism>
<accession>A0A9P7Z0Z9</accession>
<evidence type="ECO:0000313" key="2">
    <source>
        <dbReference type="Proteomes" id="UP000887226"/>
    </source>
</evidence>
<dbReference type="Proteomes" id="UP000887226">
    <property type="component" value="Unassembled WGS sequence"/>
</dbReference>
<dbReference type="OrthoDB" id="6359816at2759"/>
<sequence>MRSFQPTVYVPIFQWVPLCHWRYLLRYRMLYLCLFSTGQYSDLKVKCQGKEWSLHTNVVCPQSKRLETLVKKLRPR</sequence>
<protein>
    <submittedName>
        <fullName evidence="1">Uncharacterized protein</fullName>
    </submittedName>
</protein>
<name>A0A9P7Z0Z9_9HELO</name>
<proteinExistence type="predicted"/>